<dbReference type="Proteomes" id="UP001642483">
    <property type="component" value="Unassembled WGS sequence"/>
</dbReference>
<evidence type="ECO:0000256" key="1">
    <source>
        <dbReference type="SAM" id="Phobius"/>
    </source>
</evidence>
<protein>
    <submittedName>
        <fullName evidence="2">Uncharacterized protein</fullName>
    </submittedName>
</protein>
<reference evidence="2 3" key="1">
    <citation type="submission" date="2024-02" db="EMBL/GenBank/DDBJ databases">
        <authorList>
            <person name="Daric V."/>
            <person name="Darras S."/>
        </authorList>
    </citation>
    <scope>NUCLEOTIDE SEQUENCE [LARGE SCALE GENOMIC DNA]</scope>
</reference>
<comment type="caution">
    <text evidence="2">The sequence shown here is derived from an EMBL/GenBank/DDBJ whole genome shotgun (WGS) entry which is preliminary data.</text>
</comment>
<evidence type="ECO:0000313" key="2">
    <source>
        <dbReference type="EMBL" id="CAK8677879.1"/>
    </source>
</evidence>
<keyword evidence="1" id="KW-0812">Transmembrane</keyword>
<organism evidence="2 3">
    <name type="scientific">Clavelina lepadiformis</name>
    <name type="common">Light-bulb sea squirt</name>
    <name type="synonym">Ascidia lepadiformis</name>
    <dbReference type="NCBI Taxonomy" id="159417"/>
    <lineage>
        <taxon>Eukaryota</taxon>
        <taxon>Metazoa</taxon>
        <taxon>Chordata</taxon>
        <taxon>Tunicata</taxon>
        <taxon>Ascidiacea</taxon>
        <taxon>Aplousobranchia</taxon>
        <taxon>Clavelinidae</taxon>
        <taxon>Clavelina</taxon>
    </lineage>
</organism>
<accession>A0ABP0FDY7</accession>
<gene>
    <name evidence="2" type="ORF">CVLEPA_LOCUS7868</name>
</gene>
<evidence type="ECO:0000313" key="3">
    <source>
        <dbReference type="Proteomes" id="UP001642483"/>
    </source>
</evidence>
<dbReference type="EMBL" id="CAWYQH010000046">
    <property type="protein sequence ID" value="CAK8677879.1"/>
    <property type="molecule type" value="Genomic_DNA"/>
</dbReference>
<proteinExistence type="predicted"/>
<name>A0ABP0FDY7_CLALP</name>
<sequence>MENAKTTTMPVVRCYNCSLKHQTTCGSHRKQNISSYVRCACIEDNSSPICPQDRSIAPRRQMEELTATNSVSHCAHLRVNTRKENQNSKSSHQLTKHCHFLQNPTTKLVNVPALFKIVVIFFAMLDFTVTSASPLMKRLSPQNNLQESPASLKASHFENSLKSSGLAAVLLQARIKMGKIDSRRKRSIHCSGGLQVVEGLSRYALKQATVGHENQRKRSARIHSAEEPSHRVYAKMHKRLFDMHCTLEQMPTAFGAQREEVLKSIEAMKTFFQEELNKANNNECSGIIINGNTATAEKEIINRLYEIRRELKSICKN</sequence>
<keyword evidence="1" id="KW-1133">Transmembrane helix</keyword>
<keyword evidence="1" id="KW-0472">Membrane</keyword>
<feature type="transmembrane region" description="Helical" evidence="1">
    <location>
        <begin position="113"/>
        <end position="136"/>
    </location>
</feature>
<keyword evidence="3" id="KW-1185">Reference proteome</keyword>